<dbReference type="InterPro" id="IPR027396">
    <property type="entry name" value="DsrEFH-like"/>
</dbReference>
<evidence type="ECO:0000256" key="1">
    <source>
        <dbReference type="SAM" id="SignalP"/>
    </source>
</evidence>
<dbReference type="PANTHER" id="PTHR37691">
    <property type="entry name" value="BLR3518 PROTEIN"/>
    <property type="match status" value="1"/>
</dbReference>
<dbReference type="Gene3D" id="3.40.1260.10">
    <property type="entry name" value="DsrEFH-like"/>
    <property type="match status" value="1"/>
</dbReference>
<dbReference type="Pfam" id="PF02635">
    <property type="entry name" value="DsrE"/>
    <property type="match status" value="1"/>
</dbReference>
<evidence type="ECO:0000313" key="2">
    <source>
        <dbReference type="EMBL" id="TCK64786.1"/>
    </source>
</evidence>
<comment type="caution">
    <text evidence="2">The sequence shown here is derived from an EMBL/GenBank/DDBJ whole genome shotgun (WGS) entry which is preliminary data.</text>
</comment>
<name>A0A4R1KIY2_9FLAO</name>
<dbReference type="EMBL" id="SMGI01000005">
    <property type="protein sequence ID" value="TCK64786.1"/>
    <property type="molecule type" value="Genomic_DNA"/>
</dbReference>
<proteinExistence type="predicted"/>
<dbReference type="SUPFAM" id="SSF75169">
    <property type="entry name" value="DsrEFH-like"/>
    <property type="match status" value="1"/>
</dbReference>
<gene>
    <name evidence="2" type="ORF">DFQ05_2523</name>
</gene>
<feature type="chain" id="PRO_5020967669" evidence="1">
    <location>
        <begin position="21"/>
        <end position="180"/>
    </location>
</feature>
<sequence length="180" mass="20165">MKKKTLLLYLIISSTFLLMAQNNRVEGKIIKDFGETFNVENPEVATDTNATLKVIFDVSKSPEDTSKINSYIVTAARFLNMHADAGMDISQLKVALTIHGGAWKDILTDDEYFKKYGTKNPNTQLIKQLNDAGVDIILCGQTANFRNVSRLEANPDVKFALSAMTALLQYQNNGYQFIKF</sequence>
<protein>
    <submittedName>
        <fullName evidence="2">Intracellular sulfur oxidation DsrE/DsrF family protein</fullName>
    </submittedName>
</protein>
<reference evidence="2 3" key="1">
    <citation type="journal article" date="2015" name="Stand. Genomic Sci.">
        <title>Genomic Encyclopedia of Bacterial and Archaeal Type Strains, Phase III: the genomes of soil and plant-associated and newly described type strains.</title>
        <authorList>
            <person name="Whitman W.B."/>
            <person name="Woyke T."/>
            <person name="Klenk H.P."/>
            <person name="Zhou Y."/>
            <person name="Lilburn T.G."/>
            <person name="Beck B.J."/>
            <person name="De Vos P."/>
            <person name="Vandamme P."/>
            <person name="Eisen J.A."/>
            <person name="Garrity G."/>
            <person name="Hugenholtz P."/>
            <person name="Kyrpides N.C."/>
        </authorList>
    </citation>
    <scope>NUCLEOTIDE SEQUENCE [LARGE SCALE GENOMIC DNA]</scope>
    <source>
        <strain evidence="2 3">CECT 8445</strain>
    </source>
</reference>
<evidence type="ECO:0000313" key="3">
    <source>
        <dbReference type="Proteomes" id="UP000295714"/>
    </source>
</evidence>
<dbReference type="RefSeq" id="WP_132705779.1">
    <property type="nucleotide sequence ID" value="NZ_SMGI01000005.1"/>
</dbReference>
<organism evidence="2 3">
    <name type="scientific">Winogradskyella wandonensis</name>
    <dbReference type="NCBI Taxonomy" id="1442586"/>
    <lineage>
        <taxon>Bacteria</taxon>
        <taxon>Pseudomonadati</taxon>
        <taxon>Bacteroidota</taxon>
        <taxon>Flavobacteriia</taxon>
        <taxon>Flavobacteriales</taxon>
        <taxon>Flavobacteriaceae</taxon>
        <taxon>Winogradskyella</taxon>
    </lineage>
</organism>
<dbReference type="Proteomes" id="UP000295714">
    <property type="component" value="Unassembled WGS sequence"/>
</dbReference>
<accession>A0A4R1KIY2</accession>
<keyword evidence="1" id="KW-0732">Signal</keyword>
<dbReference type="AlphaFoldDB" id="A0A4R1KIY2"/>
<feature type="signal peptide" evidence="1">
    <location>
        <begin position="1"/>
        <end position="20"/>
    </location>
</feature>
<dbReference type="PANTHER" id="PTHR37691:SF1">
    <property type="entry name" value="BLR3518 PROTEIN"/>
    <property type="match status" value="1"/>
</dbReference>
<keyword evidence="3" id="KW-1185">Reference proteome</keyword>
<dbReference type="InterPro" id="IPR003787">
    <property type="entry name" value="Sulphur_relay_DsrE/F-like"/>
</dbReference>
<dbReference type="OrthoDB" id="7206705at2"/>